<comment type="caution">
    <text evidence="1">The sequence shown here is derived from an EMBL/GenBank/DDBJ whole genome shotgun (WGS) entry which is preliminary data.</text>
</comment>
<proteinExistence type="predicted"/>
<dbReference type="RefSeq" id="WP_136893989.1">
    <property type="nucleotide sequence ID" value="NZ_SWJE01000005.1"/>
</dbReference>
<dbReference type="OrthoDB" id="581589at2"/>
<gene>
    <name evidence="1" type="ORF">FAZ69_10290</name>
</gene>
<dbReference type="Proteomes" id="UP000305539">
    <property type="component" value="Unassembled WGS sequence"/>
</dbReference>
<organism evidence="1 2">
    <name type="scientific">Trinickia terrae</name>
    <dbReference type="NCBI Taxonomy" id="2571161"/>
    <lineage>
        <taxon>Bacteria</taxon>
        <taxon>Pseudomonadati</taxon>
        <taxon>Pseudomonadota</taxon>
        <taxon>Betaproteobacteria</taxon>
        <taxon>Burkholderiales</taxon>
        <taxon>Burkholderiaceae</taxon>
        <taxon>Trinickia</taxon>
    </lineage>
</organism>
<dbReference type="AlphaFoldDB" id="A0A4U1I7E5"/>
<accession>A0A4U1I7E5</accession>
<keyword evidence="2" id="KW-1185">Reference proteome</keyword>
<dbReference type="EMBL" id="SWJE01000005">
    <property type="protein sequence ID" value="TKC89333.1"/>
    <property type="molecule type" value="Genomic_DNA"/>
</dbReference>
<evidence type="ECO:0000313" key="1">
    <source>
        <dbReference type="EMBL" id="TKC89333.1"/>
    </source>
</evidence>
<reference evidence="1 2" key="1">
    <citation type="submission" date="2019-04" db="EMBL/GenBank/DDBJ databases">
        <title>Trinickia sp. 7GSK02, isolated from subtropical forest soil.</title>
        <authorList>
            <person name="Gao Z.-H."/>
            <person name="Qiu L.-H."/>
        </authorList>
    </citation>
    <scope>NUCLEOTIDE SEQUENCE [LARGE SCALE GENOMIC DNA]</scope>
    <source>
        <strain evidence="1 2">7GSK02</strain>
    </source>
</reference>
<name>A0A4U1I7E5_9BURK</name>
<evidence type="ECO:0000313" key="2">
    <source>
        <dbReference type="Proteomes" id="UP000305539"/>
    </source>
</evidence>
<dbReference type="InterPro" id="IPR018777">
    <property type="entry name" value="Replication_initiator_prot_A"/>
</dbReference>
<dbReference type="Pfam" id="PF10134">
    <property type="entry name" value="RPA"/>
    <property type="match status" value="1"/>
</dbReference>
<sequence>MQAFIVEATPLASPGEVCDASASTYSRLAPLRHRQCDFFVADILDALPKDDLASMEHPLFALRAGDRRIRVYERKETRITVKPGVDGCATIHDKDLWIYCISQLVAAKNRGRDITRTVRFTAYDFLHSTNRDTSGRAYIRMGEMLARLTGTRIETNFETAGKRERGFFGLIDSAKVIERGGGDRMVAVEVTLPDWLFRSVDAMQVKTLSQNYFRLRKPLDRRIYELARKHCGDQPTWKSSIATLHEKSGSADKLFKFRAAVKALALSGELPDYRMAYDPKSDHVTFYANGPKGYRAEIADMMKGLPHTPAKAREKAHARKLGGLK</sequence>
<protein>
    <submittedName>
        <fullName evidence="1">Plasmid replication initiator-like protein</fullName>
    </submittedName>
</protein>